<gene>
    <name evidence="1" type="ORF">FOXB_02819</name>
</gene>
<reference evidence="1" key="1">
    <citation type="journal article" date="2012" name="Mol. Plant Microbe Interact.">
        <title>A highly conserved effector in Fusarium oxysporum is required for full virulence on Arabidopsis.</title>
        <authorList>
            <person name="Thatcher L.F."/>
            <person name="Gardiner D.M."/>
            <person name="Kazan K."/>
            <person name="Manners J."/>
        </authorList>
    </citation>
    <scope>NUCLEOTIDE SEQUENCE [LARGE SCALE GENOMIC DNA]</scope>
    <source>
        <strain evidence="1">Fo5176</strain>
    </source>
</reference>
<sequence length="93" mass="10054">MASNETNGKPDNFVFTAEALQKTPPSMGMATRAIHADDFLSPHHAISPAIHVTVCYRYPRNPDNLVPKVTDDLNAPFDSHADARGLDAPALTV</sequence>
<accession>F9F8U4</accession>
<comment type="caution">
    <text evidence="1">The sequence shown here is derived from an EMBL/GenBank/DDBJ whole genome shotgun (WGS) entry which is preliminary data.</text>
</comment>
<proteinExistence type="predicted"/>
<evidence type="ECO:0000313" key="1">
    <source>
        <dbReference type="EMBL" id="EGU86663.1"/>
    </source>
</evidence>
<dbReference type="EMBL" id="AFQF01000941">
    <property type="protein sequence ID" value="EGU86663.1"/>
    <property type="molecule type" value="Genomic_DNA"/>
</dbReference>
<dbReference type="AlphaFoldDB" id="F9F8U4"/>
<name>F9F8U4_FUSOF</name>
<protein>
    <submittedName>
        <fullName evidence="1">Uncharacterized protein</fullName>
    </submittedName>
</protein>
<dbReference type="OrthoDB" id="5093896at2759"/>
<organism evidence="1">
    <name type="scientific">Fusarium oxysporum (strain Fo5176)</name>
    <name type="common">Fusarium vascular wilt</name>
    <dbReference type="NCBI Taxonomy" id="660025"/>
    <lineage>
        <taxon>Eukaryota</taxon>
        <taxon>Fungi</taxon>
        <taxon>Dikarya</taxon>
        <taxon>Ascomycota</taxon>
        <taxon>Pezizomycotina</taxon>
        <taxon>Sordariomycetes</taxon>
        <taxon>Hypocreomycetidae</taxon>
        <taxon>Hypocreales</taxon>
        <taxon>Nectriaceae</taxon>
        <taxon>Fusarium</taxon>
        <taxon>Fusarium oxysporum species complex</taxon>
    </lineage>
</organism>
<dbReference type="STRING" id="660025.F9F8U4"/>